<evidence type="ECO:0008006" key="3">
    <source>
        <dbReference type="Google" id="ProtNLM"/>
    </source>
</evidence>
<proteinExistence type="predicted"/>
<name>A0A7M1S2J2_9CAUD</name>
<dbReference type="EMBL" id="MT774391">
    <property type="protein sequence ID" value="QOR59610.1"/>
    <property type="molecule type" value="Genomic_DNA"/>
</dbReference>
<organism evidence="1 2">
    <name type="scientific">uncultured phage cr126_1</name>
    <dbReference type="NCBI Taxonomy" id="2772075"/>
    <lineage>
        <taxon>Viruses</taxon>
        <taxon>Duplodnaviria</taxon>
        <taxon>Heunggongvirae</taxon>
        <taxon>Uroviricota</taxon>
        <taxon>Caudoviricetes</taxon>
        <taxon>Crassvirales</taxon>
        <taxon>Steigviridae</taxon>
        <taxon>Asinivirinae</taxon>
        <taxon>Kolpuevirus</taxon>
        <taxon>Kolpuevirus hominis</taxon>
    </lineage>
</organism>
<keyword evidence="2" id="KW-1185">Reference proteome</keyword>
<evidence type="ECO:0000313" key="1">
    <source>
        <dbReference type="EMBL" id="QOR59610.1"/>
    </source>
</evidence>
<dbReference type="Proteomes" id="UP000594161">
    <property type="component" value="Segment"/>
</dbReference>
<dbReference type="InterPro" id="IPR054052">
    <property type="entry name" value="Y16Q-like"/>
</dbReference>
<evidence type="ECO:0000313" key="2">
    <source>
        <dbReference type="Proteomes" id="UP000594161"/>
    </source>
</evidence>
<accession>A0A7M1S2J2</accession>
<sequence>MEDWKVRLVEEYKQLLERMEKLSIALSKEEFYEKVGRVQHFYMVSQYTGMRIYKEALEDRLKDLGIKVE</sequence>
<reference evidence="1 2" key="1">
    <citation type="submission" date="2020-07" db="EMBL/GenBank/DDBJ databases">
        <title>Taxonomic proposal: Crassvirales, a new order of highly abundant and diverse bacterial viruses.</title>
        <authorList>
            <person name="Shkoporov A.N."/>
            <person name="Stockdale S.R."/>
            <person name="Guerin E."/>
            <person name="Ross R.P."/>
            <person name="Hill C."/>
        </authorList>
    </citation>
    <scope>NUCLEOTIDE SEQUENCE [LARGE SCALE GENOMIC DNA]</scope>
</reference>
<protein>
    <recommendedName>
        <fullName evidence="3">Phage protein</fullName>
    </recommendedName>
</protein>
<dbReference type="RefSeq" id="YP_010111768.1">
    <property type="nucleotide sequence ID" value="NC_055884.1"/>
</dbReference>
<dbReference type="KEGG" id="vg:65130217"/>
<dbReference type="Pfam" id="PF21825">
    <property type="entry name" value="crAss001_48"/>
    <property type="match status" value="1"/>
</dbReference>
<dbReference type="GeneID" id="65130217"/>